<organism evidence="2 3">
    <name type="scientific">Flavobacterium branchiarum</name>
    <dbReference type="NCBI Taxonomy" id="1114870"/>
    <lineage>
        <taxon>Bacteria</taxon>
        <taxon>Pseudomonadati</taxon>
        <taxon>Bacteroidota</taxon>
        <taxon>Flavobacteriia</taxon>
        <taxon>Flavobacteriales</taxon>
        <taxon>Flavobacteriaceae</taxon>
        <taxon>Flavobacterium</taxon>
    </lineage>
</organism>
<name>A0ABV5FQX8_9FLAO</name>
<gene>
    <name evidence="2" type="ORF">ACFFUQ_18105</name>
</gene>
<dbReference type="RefSeq" id="WP_290260037.1">
    <property type="nucleotide sequence ID" value="NZ_JAUFQQ010000003.1"/>
</dbReference>
<dbReference type="Proteomes" id="UP001589589">
    <property type="component" value="Unassembled WGS sequence"/>
</dbReference>
<evidence type="ECO:0000313" key="3">
    <source>
        <dbReference type="Proteomes" id="UP001589589"/>
    </source>
</evidence>
<feature type="coiled-coil region" evidence="1">
    <location>
        <begin position="58"/>
        <end position="87"/>
    </location>
</feature>
<keyword evidence="3" id="KW-1185">Reference proteome</keyword>
<keyword evidence="1" id="KW-0175">Coiled coil</keyword>
<reference evidence="2 3" key="1">
    <citation type="submission" date="2024-09" db="EMBL/GenBank/DDBJ databases">
        <authorList>
            <person name="Sun Q."/>
            <person name="Mori K."/>
        </authorList>
    </citation>
    <scope>NUCLEOTIDE SEQUENCE [LARGE SCALE GENOMIC DNA]</scope>
    <source>
        <strain evidence="2 3">CECT 7908</strain>
    </source>
</reference>
<proteinExistence type="predicted"/>
<evidence type="ECO:0000256" key="1">
    <source>
        <dbReference type="SAM" id="Coils"/>
    </source>
</evidence>
<comment type="caution">
    <text evidence="2">The sequence shown here is derived from an EMBL/GenBank/DDBJ whole genome shotgun (WGS) entry which is preliminary data.</text>
</comment>
<protein>
    <submittedName>
        <fullName evidence="2">Uncharacterized protein</fullName>
    </submittedName>
</protein>
<dbReference type="EMBL" id="JBHMEX010000058">
    <property type="protein sequence ID" value="MFB9065935.1"/>
    <property type="molecule type" value="Genomic_DNA"/>
</dbReference>
<accession>A0ABV5FQX8</accession>
<sequence length="136" mass="15053">MHKIFESNPDLKKAFITSDGTPFYQENDAKNHAKTLKDKTVEPVYNEKELQVVDAEDLTEAEKEMAAFEADEAAKEAKAELDKALAEFDPETTKYPEAVKLFKALGLESENAKQDTIYPLLVAAKASAQEGANTQV</sequence>
<evidence type="ECO:0000313" key="2">
    <source>
        <dbReference type="EMBL" id="MFB9065935.1"/>
    </source>
</evidence>